<dbReference type="SUPFAM" id="SSF46785">
    <property type="entry name" value="Winged helix' DNA-binding domain"/>
    <property type="match status" value="1"/>
</dbReference>
<dbReference type="InterPro" id="IPR000524">
    <property type="entry name" value="Tscrpt_reg_HTH_GntR"/>
</dbReference>
<feature type="domain" description="HTH gntR-type" evidence="4">
    <location>
        <begin position="10"/>
        <end position="77"/>
    </location>
</feature>
<dbReference type="InterPro" id="IPR008920">
    <property type="entry name" value="TF_FadR/GntR_C"/>
</dbReference>
<proteinExistence type="predicted"/>
<protein>
    <submittedName>
        <fullName evidence="5">GntR family transcriptional regulator</fullName>
    </submittedName>
</protein>
<evidence type="ECO:0000256" key="1">
    <source>
        <dbReference type="ARBA" id="ARBA00023015"/>
    </source>
</evidence>
<dbReference type="InterPro" id="IPR011711">
    <property type="entry name" value="GntR_C"/>
</dbReference>
<dbReference type="PANTHER" id="PTHR43537">
    <property type="entry name" value="TRANSCRIPTIONAL REGULATOR, GNTR FAMILY"/>
    <property type="match status" value="1"/>
</dbReference>
<evidence type="ECO:0000313" key="6">
    <source>
        <dbReference type="Proteomes" id="UP001440599"/>
    </source>
</evidence>
<dbReference type="Pfam" id="PF00392">
    <property type="entry name" value="GntR"/>
    <property type="match status" value="1"/>
</dbReference>
<dbReference type="SUPFAM" id="SSF48008">
    <property type="entry name" value="GntR ligand-binding domain-like"/>
    <property type="match status" value="1"/>
</dbReference>
<sequence length="234" mass="27275">MHLPQRRSGESGREYALRAIRESIVNLEFLPGSRISESALAAQLGVSRTPVGEALNELSRVRIVEIYPQRQSIVSYIDCDLVEEARFIREVLECAIVRHICTRKLEKSDFSKLTEILKLQQFYLRSNAPQRLLELDNQFHEMLFDLDHKPQAYSMMKNTSIHFERVRSLSLTTIRDQNIVQDHEEILDALQQGREELAAACMKAHLRRYRVDEKTIQAKYPEYFRMPGDRQRGG</sequence>
<dbReference type="Gene3D" id="1.20.120.530">
    <property type="entry name" value="GntR ligand-binding domain-like"/>
    <property type="match status" value="1"/>
</dbReference>
<reference evidence="5 6" key="1">
    <citation type="submission" date="2024-03" db="EMBL/GenBank/DDBJ databases">
        <title>Human intestinal bacterial collection.</title>
        <authorList>
            <person name="Pauvert C."/>
            <person name="Hitch T.C.A."/>
            <person name="Clavel T."/>
        </authorList>
    </citation>
    <scope>NUCLEOTIDE SEQUENCE [LARGE SCALE GENOMIC DNA]</scope>
    <source>
        <strain evidence="5 6">CLA-AP-H34</strain>
    </source>
</reference>
<comment type="caution">
    <text evidence="5">The sequence shown here is derived from an EMBL/GenBank/DDBJ whole genome shotgun (WGS) entry which is preliminary data.</text>
</comment>
<evidence type="ECO:0000256" key="2">
    <source>
        <dbReference type="ARBA" id="ARBA00023125"/>
    </source>
</evidence>
<dbReference type="RefSeq" id="WP_349139778.1">
    <property type="nucleotide sequence ID" value="NZ_JBBMFT010000003.1"/>
</dbReference>
<accession>A0ABV1EQL5</accession>
<evidence type="ECO:0000256" key="3">
    <source>
        <dbReference type="ARBA" id="ARBA00023163"/>
    </source>
</evidence>
<dbReference type="SMART" id="SM00895">
    <property type="entry name" value="FCD"/>
    <property type="match status" value="1"/>
</dbReference>
<dbReference type="PANTHER" id="PTHR43537:SF45">
    <property type="entry name" value="GNTR FAMILY REGULATORY PROTEIN"/>
    <property type="match status" value="1"/>
</dbReference>
<organism evidence="5 6">
    <name type="scientific">Flavonifractor hominis</name>
    <dbReference type="NCBI Taxonomy" id="3133178"/>
    <lineage>
        <taxon>Bacteria</taxon>
        <taxon>Bacillati</taxon>
        <taxon>Bacillota</taxon>
        <taxon>Clostridia</taxon>
        <taxon>Eubacteriales</taxon>
        <taxon>Oscillospiraceae</taxon>
        <taxon>Flavonifractor</taxon>
    </lineage>
</organism>
<dbReference type="Pfam" id="PF07729">
    <property type="entry name" value="FCD"/>
    <property type="match status" value="1"/>
</dbReference>
<gene>
    <name evidence="5" type="ORF">WMO45_06615</name>
</gene>
<dbReference type="PROSITE" id="PS50949">
    <property type="entry name" value="HTH_GNTR"/>
    <property type="match status" value="1"/>
</dbReference>
<dbReference type="Gene3D" id="1.10.10.10">
    <property type="entry name" value="Winged helix-like DNA-binding domain superfamily/Winged helix DNA-binding domain"/>
    <property type="match status" value="1"/>
</dbReference>
<keyword evidence="1" id="KW-0805">Transcription regulation</keyword>
<name>A0ABV1EQL5_9FIRM</name>
<keyword evidence="2" id="KW-0238">DNA-binding</keyword>
<evidence type="ECO:0000313" key="5">
    <source>
        <dbReference type="EMBL" id="MEQ2456192.1"/>
    </source>
</evidence>
<dbReference type="EMBL" id="JBBMFT010000003">
    <property type="protein sequence ID" value="MEQ2456192.1"/>
    <property type="molecule type" value="Genomic_DNA"/>
</dbReference>
<keyword evidence="6" id="KW-1185">Reference proteome</keyword>
<dbReference type="SMART" id="SM00345">
    <property type="entry name" value="HTH_GNTR"/>
    <property type="match status" value="1"/>
</dbReference>
<dbReference type="InterPro" id="IPR036388">
    <property type="entry name" value="WH-like_DNA-bd_sf"/>
</dbReference>
<dbReference type="Proteomes" id="UP001440599">
    <property type="component" value="Unassembled WGS sequence"/>
</dbReference>
<dbReference type="InterPro" id="IPR036390">
    <property type="entry name" value="WH_DNA-bd_sf"/>
</dbReference>
<evidence type="ECO:0000259" key="4">
    <source>
        <dbReference type="PROSITE" id="PS50949"/>
    </source>
</evidence>
<keyword evidence="3" id="KW-0804">Transcription</keyword>